<comment type="caution">
    <text evidence="4">The sequence shown here is derived from an EMBL/GenBank/DDBJ whole genome shotgun (WGS) entry which is preliminary data.</text>
</comment>
<feature type="domain" description="EF-hand" evidence="3">
    <location>
        <begin position="35"/>
        <end position="66"/>
    </location>
</feature>
<dbReference type="InterPro" id="IPR018247">
    <property type="entry name" value="EF_Hand_1_Ca_BS"/>
</dbReference>
<dbReference type="Gene3D" id="1.10.238.10">
    <property type="entry name" value="EF-hand"/>
    <property type="match status" value="1"/>
</dbReference>
<dbReference type="EMBL" id="CAMPGE010006158">
    <property type="protein sequence ID" value="CAI2365002.1"/>
    <property type="molecule type" value="Genomic_DNA"/>
</dbReference>
<evidence type="ECO:0000259" key="3">
    <source>
        <dbReference type="PROSITE" id="PS50222"/>
    </source>
</evidence>
<keyword evidence="5" id="KW-1185">Reference proteome</keyword>
<proteinExistence type="predicted"/>
<evidence type="ECO:0000256" key="1">
    <source>
        <dbReference type="ARBA" id="ARBA00022837"/>
    </source>
</evidence>
<dbReference type="InterPro" id="IPR002048">
    <property type="entry name" value="EF_hand_dom"/>
</dbReference>
<dbReference type="GO" id="GO:0005509">
    <property type="term" value="F:calcium ion binding"/>
    <property type="evidence" value="ECO:0007669"/>
    <property type="project" value="InterPro"/>
</dbReference>
<keyword evidence="1" id="KW-0106">Calcium</keyword>
<dbReference type="Proteomes" id="UP001295684">
    <property type="component" value="Unassembled WGS sequence"/>
</dbReference>
<dbReference type="SUPFAM" id="SSF47473">
    <property type="entry name" value="EF-hand"/>
    <property type="match status" value="1"/>
</dbReference>
<protein>
    <recommendedName>
        <fullName evidence="3">EF-hand domain-containing protein</fullName>
    </recommendedName>
</protein>
<dbReference type="PROSITE" id="PS00018">
    <property type="entry name" value="EF_HAND_1"/>
    <property type="match status" value="1"/>
</dbReference>
<sequence length="475" mass="55282">MLNSQESITWLQKRFQRSAKVEYLHTREQLESHYEIERCFNKFDEDKSGTLDFAEIEEMFKSVGIYINRKDLHSIFSSFLPYKKEQLDFKEFKSFILSEDGNKAFRKIIQKYHKQDRHLKKIKDGAIKAEQFFVPYDFKSLLEFVDLKIRRESAIEKIFKDDAENTDFNFRTLFELNQMNQKGQTNIRNKFLKTILNKTSDTEDGKSSMKPSMMNNKASRRYNAFNSIPSKVLLRKEKQKLEQLIQNAKERGRQLAKQEWNTICQARAASHSQGKKTKGKDKISRKKLLKNYCTNKSRSIDSIKTSQLRRKKIRKGNEIKIFDNISVKKTPELTSCLAQMTSDINFNSENKTLGSSVNDKSIERYFTSKPSYLSSDMSHPTTKLTSSNSQTLVTQQPSCLHTKPGCCFTLLFSHHGNSSRLQSKPRQARRKTLNKKHKCHVTTTQKPDMDPLSRLIRSRAMAARQASAGQTRQSQ</sequence>
<dbReference type="PROSITE" id="PS50222">
    <property type="entry name" value="EF_HAND_2"/>
    <property type="match status" value="1"/>
</dbReference>
<dbReference type="AlphaFoldDB" id="A0AAD1UD25"/>
<keyword evidence="2" id="KW-0175">Coiled coil</keyword>
<evidence type="ECO:0000256" key="2">
    <source>
        <dbReference type="SAM" id="Coils"/>
    </source>
</evidence>
<gene>
    <name evidence="4" type="ORF">ECRASSUSDP1_LOCUS6352</name>
</gene>
<dbReference type="Pfam" id="PF13405">
    <property type="entry name" value="EF-hand_6"/>
    <property type="match status" value="1"/>
</dbReference>
<reference evidence="4" key="1">
    <citation type="submission" date="2023-07" db="EMBL/GenBank/DDBJ databases">
        <authorList>
            <consortium name="AG Swart"/>
            <person name="Singh M."/>
            <person name="Singh A."/>
            <person name="Seah K."/>
            <person name="Emmerich C."/>
        </authorList>
    </citation>
    <scope>NUCLEOTIDE SEQUENCE</scope>
    <source>
        <strain evidence="4">DP1</strain>
    </source>
</reference>
<accession>A0AAD1UD25</accession>
<feature type="coiled-coil region" evidence="2">
    <location>
        <begin position="231"/>
        <end position="258"/>
    </location>
</feature>
<evidence type="ECO:0000313" key="4">
    <source>
        <dbReference type="EMBL" id="CAI2365002.1"/>
    </source>
</evidence>
<evidence type="ECO:0000313" key="5">
    <source>
        <dbReference type="Proteomes" id="UP001295684"/>
    </source>
</evidence>
<dbReference type="InterPro" id="IPR011992">
    <property type="entry name" value="EF-hand-dom_pair"/>
</dbReference>
<name>A0AAD1UD25_EUPCR</name>
<dbReference type="SMART" id="SM00054">
    <property type="entry name" value="EFh"/>
    <property type="match status" value="1"/>
</dbReference>
<organism evidence="4 5">
    <name type="scientific">Euplotes crassus</name>
    <dbReference type="NCBI Taxonomy" id="5936"/>
    <lineage>
        <taxon>Eukaryota</taxon>
        <taxon>Sar</taxon>
        <taxon>Alveolata</taxon>
        <taxon>Ciliophora</taxon>
        <taxon>Intramacronucleata</taxon>
        <taxon>Spirotrichea</taxon>
        <taxon>Hypotrichia</taxon>
        <taxon>Euplotida</taxon>
        <taxon>Euplotidae</taxon>
        <taxon>Moneuplotes</taxon>
    </lineage>
</organism>